<name>A0ABD3K9E7_EUCGL</name>
<evidence type="ECO:0000256" key="1">
    <source>
        <dbReference type="SAM" id="MobiDB-lite"/>
    </source>
</evidence>
<organism evidence="2 3">
    <name type="scientific">Eucalyptus globulus</name>
    <name type="common">Tasmanian blue gum</name>
    <dbReference type="NCBI Taxonomy" id="34317"/>
    <lineage>
        <taxon>Eukaryota</taxon>
        <taxon>Viridiplantae</taxon>
        <taxon>Streptophyta</taxon>
        <taxon>Embryophyta</taxon>
        <taxon>Tracheophyta</taxon>
        <taxon>Spermatophyta</taxon>
        <taxon>Magnoliopsida</taxon>
        <taxon>eudicotyledons</taxon>
        <taxon>Gunneridae</taxon>
        <taxon>Pentapetalae</taxon>
        <taxon>rosids</taxon>
        <taxon>malvids</taxon>
        <taxon>Myrtales</taxon>
        <taxon>Myrtaceae</taxon>
        <taxon>Myrtoideae</taxon>
        <taxon>Eucalypteae</taxon>
        <taxon>Eucalyptus</taxon>
    </lineage>
</organism>
<evidence type="ECO:0000313" key="3">
    <source>
        <dbReference type="Proteomes" id="UP001634007"/>
    </source>
</evidence>
<dbReference type="EMBL" id="JBJKBG010000006">
    <property type="protein sequence ID" value="KAL3735963.1"/>
    <property type="molecule type" value="Genomic_DNA"/>
</dbReference>
<evidence type="ECO:0000313" key="2">
    <source>
        <dbReference type="EMBL" id="KAL3735963.1"/>
    </source>
</evidence>
<proteinExistence type="predicted"/>
<dbReference type="Proteomes" id="UP001634007">
    <property type="component" value="Unassembled WGS sequence"/>
</dbReference>
<feature type="compositionally biased region" description="Polar residues" evidence="1">
    <location>
        <begin position="153"/>
        <end position="164"/>
    </location>
</feature>
<reference evidence="2 3" key="1">
    <citation type="submission" date="2024-11" db="EMBL/GenBank/DDBJ databases">
        <title>Chromosome-level genome assembly of Eucalyptus globulus Labill. provides insights into its genome evolution.</title>
        <authorList>
            <person name="Li X."/>
        </authorList>
    </citation>
    <scope>NUCLEOTIDE SEQUENCE [LARGE SCALE GENOMIC DNA]</scope>
    <source>
        <strain evidence="2">CL2024</strain>
        <tissue evidence="2">Fresh tender leaves</tissue>
    </source>
</reference>
<feature type="compositionally biased region" description="Basic residues" evidence="1">
    <location>
        <begin position="132"/>
        <end position="150"/>
    </location>
</feature>
<protein>
    <submittedName>
        <fullName evidence="2">Uncharacterized protein</fullName>
    </submittedName>
</protein>
<feature type="region of interest" description="Disordered" evidence="1">
    <location>
        <begin position="129"/>
        <end position="196"/>
    </location>
</feature>
<sequence>MNGGASGGAREGYVPPPEFLEDAQEALVDLDASGSTELWLIQWPRKMNSQLKLNHDGNWGTFEDFSGKEYDLVSSAALKPNATVFTSSSSGYAKRKKLASDDLKSLHQEPFGTSVTDAFCQFSCVTTNSKWRGSRSSKGASHRKLTRRHPRESTASSGLGNSIRDSGHGHGRATTSAGFSENSRYHGSAASSQAMEHSVKKSKDGVFLPSITSELEQGVMFIDICWFFFFRLPLPRVH</sequence>
<dbReference type="PANTHER" id="PTHR36407:SF1">
    <property type="entry name" value="MEDIATOR-ASSOCIATED PROTEIN 2"/>
    <property type="match status" value="1"/>
</dbReference>
<gene>
    <name evidence="2" type="ORF">ACJRO7_024989</name>
</gene>
<dbReference type="InterPro" id="IPR038823">
    <property type="entry name" value="MED2_plant"/>
</dbReference>
<feature type="compositionally biased region" description="Polar residues" evidence="1">
    <location>
        <begin position="173"/>
        <end position="182"/>
    </location>
</feature>
<comment type="caution">
    <text evidence="2">The sequence shown here is derived from an EMBL/GenBank/DDBJ whole genome shotgun (WGS) entry which is preliminary data.</text>
</comment>
<dbReference type="AlphaFoldDB" id="A0ABD3K9E7"/>
<dbReference type="PANTHER" id="PTHR36407">
    <property type="entry name" value="MEDIATOR-ASSOCIATED PROTEIN 2"/>
    <property type="match status" value="1"/>
</dbReference>
<keyword evidence="3" id="KW-1185">Reference proteome</keyword>
<accession>A0ABD3K9E7</accession>